<comment type="catalytic activity">
    <reaction evidence="6">
        <text>cytidine(1402) in 16S rRNA + S-adenosyl-L-methionine = 2'-O-methylcytidine(1402) in 16S rRNA + S-adenosyl-L-homocysteine + H(+)</text>
        <dbReference type="Rhea" id="RHEA:42924"/>
        <dbReference type="Rhea" id="RHEA-COMP:10285"/>
        <dbReference type="Rhea" id="RHEA-COMP:10286"/>
        <dbReference type="ChEBI" id="CHEBI:15378"/>
        <dbReference type="ChEBI" id="CHEBI:57856"/>
        <dbReference type="ChEBI" id="CHEBI:59789"/>
        <dbReference type="ChEBI" id="CHEBI:74495"/>
        <dbReference type="ChEBI" id="CHEBI:82748"/>
        <dbReference type="EC" id="2.1.1.198"/>
    </reaction>
</comment>
<dbReference type="Gene3D" id="3.40.1010.10">
    <property type="entry name" value="Cobalt-precorrin-4 Transmethylase, Domain 1"/>
    <property type="match status" value="1"/>
</dbReference>
<feature type="domain" description="Tetrapyrrole methylase" evidence="7">
    <location>
        <begin position="2"/>
        <end position="203"/>
    </location>
</feature>
<dbReference type="RefSeq" id="WP_146962924.1">
    <property type="nucleotide sequence ID" value="NZ_CP042467.1"/>
</dbReference>
<organism evidence="8 9">
    <name type="scientific">Microvenator marinus</name>
    <dbReference type="NCBI Taxonomy" id="2600177"/>
    <lineage>
        <taxon>Bacteria</taxon>
        <taxon>Deltaproteobacteria</taxon>
        <taxon>Bradymonadales</taxon>
        <taxon>Microvenatoraceae</taxon>
        <taxon>Microvenator</taxon>
    </lineage>
</organism>
<dbReference type="NCBIfam" id="TIGR00096">
    <property type="entry name" value="16S rRNA (cytidine(1402)-2'-O)-methyltransferase"/>
    <property type="match status" value="1"/>
</dbReference>
<dbReference type="InterPro" id="IPR014776">
    <property type="entry name" value="4pyrrole_Mease_sub2"/>
</dbReference>
<comment type="subcellular location">
    <subcellularLocation>
        <location evidence="6">Cytoplasm</location>
    </subcellularLocation>
</comment>
<comment type="function">
    <text evidence="6">Catalyzes the 2'-O-methylation of the ribose of cytidine 1402 (C1402) in 16S rRNA.</text>
</comment>
<dbReference type="KEGG" id="bbae:FRD01_21110"/>
<dbReference type="PANTHER" id="PTHR46111">
    <property type="entry name" value="RIBOSOMAL RNA SMALL SUBUNIT METHYLTRANSFERASE I"/>
    <property type="match status" value="1"/>
</dbReference>
<sequence length="272" mass="29228">MLTVCPTPIGNLGDVTSRQVAALRAAHTIACEDTRVTGKLLQLIGIQRENGRPRLVSNHDHNESARVEELIALMESGESVVLVSDAGTPGVADPGFRLISAAQDRGIRVDVLPGACAAIVGLVASGFPSDRFEFRGFLSPKSQARRAELESWQGGTLVLYESPQRLKSLLEDVSDVCGDSMVFVGRELTKLHEEHLRGNSAEVLAKVAAKTIKGECVVVLHAPYKEQDDALGRKLVAELVSAGLAPQAIKTIVSQTLGVQKSLVYSWIEDQK</sequence>
<dbReference type="GO" id="GO:0005737">
    <property type="term" value="C:cytoplasm"/>
    <property type="evidence" value="ECO:0007669"/>
    <property type="project" value="UniProtKB-SubCell"/>
</dbReference>
<dbReference type="Gene3D" id="3.30.950.10">
    <property type="entry name" value="Methyltransferase, Cobalt-precorrin-4 Transmethylase, Domain 2"/>
    <property type="match status" value="1"/>
</dbReference>
<evidence type="ECO:0000256" key="4">
    <source>
        <dbReference type="ARBA" id="ARBA00022679"/>
    </source>
</evidence>
<gene>
    <name evidence="6 8" type="primary">rsmI</name>
    <name evidence="8" type="ORF">FRD01_21110</name>
</gene>
<dbReference type="InterPro" id="IPR000878">
    <property type="entry name" value="4pyrrol_Mease"/>
</dbReference>
<dbReference type="PIRSF" id="PIRSF005917">
    <property type="entry name" value="MTase_YraL"/>
    <property type="match status" value="1"/>
</dbReference>
<dbReference type="GO" id="GO:0070677">
    <property type="term" value="F:rRNA (cytosine-2'-O-)-methyltransferase activity"/>
    <property type="evidence" value="ECO:0007669"/>
    <property type="project" value="UniProtKB-UniRule"/>
</dbReference>
<accession>A0A5B8XWY5</accession>
<name>A0A5B8XWY5_9DELT</name>
<dbReference type="Pfam" id="PF00590">
    <property type="entry name" value="TP_methylase"/>
    <property type="match status" value="1"/>
</dbReference>
<evidence type="ECO:0000256" key="6">
    <source>
        <dbReference type="HAMAP-Rule" id="MF_01877"/>
    </source>
</evidence>
<dbReference type="EC" id="2.1.1.198" evidence="6"/>
<comment type="similarity">
    <text evidence="6">Belongs to the methyltransferase superfamily. RsmI family.</text>
</comment>
<protein>
    <recommendedName>
        <fullName evidence="6">Ribosomal RNA small subunit methyltransferase I</fullName>
        <ecNumber evidence="6">2.1.1.198</ecNumber>
    </recommendedName>
    <alternativeName>
        <fullName evidence="6">16S rRNA 2'-O-ribose C1402 methyltransferase</fullName>
    </alternativeName>
    <alternativeName>
        <fullName evidence="6">rRNA (cytidine-2'-O-)-methyltransferase RsmI</fullName>
    </alternativeName>
</protein>
<dbReference type="PANTHER" id="PTHR46111:SF1">
    <property type="entry name" value="RIBOSOMAL RNA SMALL SUBUNIT METHYLTRANSFERASE I"/>
    <property type="match status" value="1"/>
</dbReference>
<dbReference type="EMBL" id="CP042467">
    <property type="protein sequence ID" value="QED29691.1"/>
    <property type="molecule type" value="Genomic_DNA"/>
</dbReference>
<dbReference type="InterPro" id="IPR008189">
    <property type="entry name" value="rRNA_ssu_MeTfrase_I"/>
</dbReference>
<keyword evidence="5 6" id="KW-0949">S-adenosyl-L-methionine</keyword>
<keyword evidence="3 6" id="KW-0489">Methyltransferase</keyword>
<evidence type="ECO:0000256" key="5">
    <source>
        <dbReference type="ARBA" id="ARBA00022691"/>
    </source>
</evidence>
<keyword evidence="1 6" id="KW-0963">Cytoplasm</keyword>
<dbReference type="InterPro" id="IPR014777">
    <property type="entry name" value="4pyrrole_Mease_sub1"/>
</dbReference>
<keyword evidence="4 6" id="KW-0808">Transferase</keyword>
<proteinExistence type="inferred from homology"/>
<dbReference type="AlphaFoldDB" id="A0A5B8XWY5"/>
<dbReference type="HAMAP" id="MF_01877">
    <property type="entry name" value="16SrRNA_methyltr_I"/>
    <property type="match status" value="1"/>
</dbReference>
<evidence type="ECO:0000256" key="1">
    <source>
        <dbReference type="ARBA" id="ARBA00022490"/>
    </source>
</evidence>
<evidence type="ECO:0000259" key="7">
    <source>
        <dbReference type="Pfam" id="PF00590"/>
    </source>
</evidence>
<keyword evidence="9" id="KW-1185">Reference proteome</keyword>
<dbReference type="SUPFAM" id="SSF53790">
    <property type="entry name" value="Tetrapyrrole methylase"/>
    <property type="match status" value="1"/>
</dbReference>
<evidence type="ECO:0000313" key="9">
    <source>
        <dbReference type="Proteomes" id="UP000321595"/>
    </source>
</evidence>
<evidence type="ECO:0000256" key="2">
    <source>
        <dbReference type="ARBA" id="ARBA00022552"/>
    </source>
</evidence>
<reference evidence="8 9" key="1">
    <citation type="submission" date="2019-08" db="EMBL/GenBank/DDBJ databases">
        <authorList>
            <person name="Liang Q."/>
        </authorList>
    </citation>
    <scope>NUCLEOTIDE SEQUENCE [LARGE SCALE GENOMIC DNA]</scope>
    <source>
        <strain evidence="8 9">V1718</strain>
    </source>
</reference>
<dbReference type="FunFam" id="3.40.1010.10:FF:000007">
    <property type="entry name" value="Ribosomal RNA small subunit methyltransferase I"/>
    <property type="match status" value="1"/>
</dbReference>
<dbReference type="OrthoDB" id="9809084at2"/>
<dbReference type="Proteomes" id="UP000321595">
    <property type="component" value="Chromosome"/>
</dbReference>
<evidence type="ECO:0000256" key="3">
    <source>
        <dbReference type="ARBA" id="ARBA00022603"/>
    </source>
</evidence>
<dbReference type="InterPro" id="IPR035996">
    <property type="entry name" value="4pyrrol_Methylase_sf"/>
</dbReference>
<dbReference type="CDD" id="cd11648">
    <property type="entry name" value="RsmI"/>
    <property type="match status" value="1"/>
</dbReference>
<evidence type="ECO:0000313" key="8">
    <source>
        <dbReference type="EMBL" id="QED29691.1"/>
    </source>
</evidence>
<keyword evidence="2 6" id="KW-0698">rRNA processing</keyword>
<dbReference type="FunFam" id="3.30.950.10:FF:000002">
    <property type="entry name" value="Ribosomal RNA small subunit methyltransferase I"/>
    <property type="match status" value="1"/>
</dbReference>